<sequence>MTPFVCNELCEAEVRSTYLHETHVNVASKLRKLDWGLNCNDYTIMTSHVALDTHVCLKVAEGEVRVGATQPPTSTGSPIVGHHLNGRLTSPGPPHLSSAARFVSFSAHCRMGYAPIFGH</sequence>
<dbReference type="Proteomes" id="UP001196413">
    <property type="component" value="Unassembled WGS sequence"/>
</dbReference>
<reference evidence="1" key="1">
    <citation type="submission" date="2021-06" db="EMBL/GenBank/DDBJ databases">
        <title>Parelaphostrongylus tenuis whole genome reference sequence.</title>
        <authorList>
            <person name="Garwood T.J."/>
            <person name="Larsen P.A."/>
            <person name="Fountain-Jones N.M."/>
            <person name="Garbe J.R."/>
            <person name="Macchietto M.G."/>
            <person name="Kania S.A."/>
            <person name="Gerhold R.W."/>
            <person name="Richards J.E."/>
            <person name="Wolf T.M."/>
        </authorList>
    </citation>
    <scope>NUCLEOTIDE SEQUENCE</scope>
    <source>
        <strain evidence="1">MNPRO001-30</strain>
        <tissue evidence="1">Meninges</tissue>
    </source>
</reference>
<dbReference type="EMBL" id="JAHQIW010000017">
    <property type="protein sequence ID" value="KAJ1345562.1"/>
    <property type="molecule type" value="Genomic_DNA"/>
</dbReference>
<comment type="caution">
    <text evidence="1">The sequence shown here is derived from an EMBL/GenBank/DDBJ whole genome shotgun (WGS) entry which is preliminary data.</text>
</comment>
<name>A0AAD5MAW1_PARTN</name>
<dbReference type="AlphaFoldDB" id="A0AAD5MAW1"/>
<proteinExistence type="predicted"/>
<evidence type="ECO:0000313" key="1">
    <source>
        <dbReference type="EMBL" id="KAJ1345562.1"/>
    </source>
</evidence>
<accession>A0AAD5MAW1</accession>
<keyword evidence="2" id="KW-1185">Reference proteome</keyword>
<protein>
    <submittedName>
        <fullName evidence="1">Uncharacterized protein</fullName>
    </submittedName>
</protein>
<organism evidence="1 2">
    <name type="scientific">Parelaphostrongylus tenuis</name>
    <name type="common">Meningeal worm</name>
    <dbReference type="NCBI Taxonomy" id="148309"/>
    <lineage>
        <taxon>Eukaryota</taxon>
        <taxon>Metazoa</taxon>
        <taxon>Ecdysozoa</taxon>
        <taxon>Nematoda</taxon>
        <taxon>Chromadorea</taxon>
        <taxon>Rhabditida</taxon>
        <taxon>Rhabditina</taxon>
        <taxon>Rhabditomorpha</taxon>
        <taxon>Strongyloidea</taxon>
        <taxon>Metastrongylidae</taxon>
        <taxon>Parelaphostrongylus</taxon>
    </lineage>
</organism>
<evidence type="ECO:0000313" key="2">
    <source>
        <dbReference type="Proteomes" id="UP001196413"/>
    </source>
</evidence>
<gene>
    <name evidence="1" type="ORF">KIN20_000126</name>
</gene>